<dbReference type="GO" id="GO:0004316">
    <property type="term" value="F:3-oxoacyl-[acyl-carrier-protein] reductase (NADPH) activity"/>
    <property type="evidence" value="ECO:0007669"/>
    <property type="project" value="EnsemblFungi"/>
</dbReference>
<accession>A0A0C7N1B9</accession>
<dbReference type="Proteomes" id="UP000054304">
    <property type="component" value="Unassembled WGS sequence"/>
</dbReference>
<reference evidence="4 5" key="1">
    <citation type="submission" date="2014-12" db="EMBL/GenBank/DDBJ databases">
        <authorList>
            <person name="Neuveglise Cecile"/>
        </authorList>
    </citation>
    <scope>NUCLEOTIDE SEQUENCE [LARGE SCALE GENOMIC DNA]</scope>
    <source>
        <strain evidence="4 5">CBS 12615</strain>
    </source>
</reference>
<dbReference type="RefSeq" id="XP_022630139.1">
    <property type="nucleotide sequence ID" value="XM_022770839.1"/>
</dbReference>
<dbReference type="EMBL" id="LN736368">
    <property type="protein sequence ID" value="CEP63927.1"/>
    <property type="molecule type" value="Genomic_DNA"/>
</dbReference>
<dbReference type="Pfam" id="PF00106">
    <property type="entry name" value="adh_short"/>
    <property type="match status" value="2"/>
</dbReference>
<dbReference type="STRING" id="1245769.A0A0C7N1B9"/>
<proteinExistence type="inferred from homology"/>
<dbReference type="GO" id="GO:0005739">
    <property type="term" value="C:mitochondrion"/>
    <property type="evidence" value="ECO:0007669"/>
    <property type="project" value="EnsemblFungi"/>
</dbReference>
<evidence type="ECO:0000313" key="4">
    <source>
        <dbReference type="EMBL" id="CEP63927.1"/>
    </source>
</evidence>
<dbReference type="GeneID" id="34687449"/>
<dbReference type="InterPro" id="IPR002347">
    <property type="entry name" value="SDR_fam"/>
</dbReference>
<dbReference type="InterPro" id="IPR036291">
    <property type="entry name" value="NAD(P)-bd_dom_sf"/>
</dbReference>
<dbReference type="PRINTS" id="PR00081">
    <property type="entry name" value="GDHRDH"/>
</dbReference>
<sequence>MSSQKVALVTGATRGIGRAIVDRLSREGMCCIMVGSKLESFRSMTENPPVLLHKEQWHRGLAIDLARWPHWVDEKQFSGIHFSKETHSSGHLPVSGTWPLLQLDTGYELAMLVNVAGIAQASPSVLCGPMEMQKMVNINFLSAVSMCNAAVRRMIRSRKRLDRAPCIVNVSSVLGDPGVYPVTGTSVYSATKAALAQYSRVLAAEVADTGIRVECVSPSLVPDTDMIQSLSPQARERLFAQFGENNDTHIQNKEEIATQIWELYEKP</sequence>
<evidence type="ECO:0000313" key="5">
    <source>
        <dbReference type="Proteomes" id="UP000054304"/>
    </source>
</evidence>
<dbReference type="SUPFAM" id="SSF51735">
    <property type="entry name" value="NAD(P)-binding Rossmann-fold domains"/>
    <property type="match status" value="1"/>
</dbReference>
<evidence type="ECO:0000256" key="3">
    <source>
        <dbReference type="RuleBase" id="RU000363"/>
    </source>
</evidence>
<dbReference type="HOGENOM" id="CLU_010194_2_10_1"/>
<keyword evidence="2" id="KW-0560">Oxidoreductase</keyword>
<dbReference type="GO" id="GO:0006633">
    <property type="term" value="P:fatty acid biosynthetic process"/>
    <property type="evidence" value="ECO:0007669"/>
    <property type="project" value="TreeGrafter"/>
</dbReference>
<evidence type="ECO:0000256" key="2">
    <source>
        <dbReference type="ARBA" id="ARBA00023002"/>
    </source>
</evidence>
<keyword evidence="5" id="KW-1185">Reference proteome</keyword>
<comment type="similarity">
    <text evidence="1 3">Belongs to the short-chain dehydrogenases/reductases (SDR) family.</text>
</comment>
<protein>
    <submittedName>
        <fullName evidence="4">LALA0S09e05622g1_1</fullName>
    </submittedName>
</protein>
<dbReference type="Gene3D" id="3.40.50.720">
    <property type="entry name" value="NAD(P)-binding Rossmann-like Domain"/>
    <property type="match status" value="1"/>
</dbReference>
<evidence type="ECO:0000256" key="1">
    <source>
        <dbReference type="ARBA" id="ARBA00006484"/>
    </source>
</evidence>
<dbReference type="AlphaFoldDB" id="A0A0C7N1B9"/>
<dbReference type="OrthoDB" id="417891at2759"/>
<dbReference type="GO" id="GO:0009060">
    <property type="term" value="P:aerobic respiration"/>
    <property type="evidence" value="ECO:0007669"/>
    <property type="project" value="EnsemblFungi"/>
</dbReference>
<gene>
    <name evidence="4" type="ORF">LALA0_S09e05622g</name>
</gene>
<dbReference type="PANTHER" id="PTHR42760:SF133">
    <property type="entry name" value="3-OXOACYL-[ACYL-CARRIER-PROTEIN] REDUCTASE"/>
    <property type="match status" value="1"/>
</dbReference>
<dbReference type="CDD" id="cd05233">
    <property type="entry name" value="SDR_c"/>
    <property type="match status" value="1"/>
</dbReference>
<dbReference type="GO" id="GO:0048038">
    <property type="term" value="F:quinone binding"/>
    <property type="evidence" value="ECO:0007669"/>
    <property type="project" value="TreeGrafter"/>
</dbReference>
<organism evidence="4 5">
    <name type="scientific">Lachancea lanzarotensis</name>
    <dbReference type="NCBI Taxonomy" id="1245769"/>
    <lineage>
        <taxon>Eukaryota</taxon>
        <taxon>Fungi</taxon>
        <taxon>Dikarya</taxon>
        <taxon>Ascomycota</taxon>
        <taxon>Saccharomycotina</taxon>
        <taxon>Saccharomycetes</taxon>
        <taxon>Saccharomycetales</taxon>
        <taxon>Saccharomycetaceae</taxon>
        <taxon>Lachancea</taxon>
    </lineage>
</organism>
<name>A0A0C7N1B9_9SACH</name>
<dbReference type="PANTHER" id="PTHR42760">
    <property type="entry name" value="SHORT-CHAIN DEHYDROGENASES/REDUCTASES FAMILY MEMBER"/>
    <property type="match status" value="1"/>
</dbReference>
<dbReference type="PRINTS" id="PR00080">
    <property type="entry name" value="SDRFAMILY"/>
</dbReference>